<evidence type="ECO:0000313" key="3">
    <source>
        <dbReference type="Proteomes" id="UP000054544"/>
    </source>
</evidence>
<accession>A0A0D9NV62</accession>
<dbReference type="Pfam" id="PF20246">
    <property type="entry name" value="DUF6601"/>
    <property type="match status" value="1"/>
</dbReference>
<gene>
    <name evidence="2" type="ORF">H634G_06876</name>
</gene>
<keyword evidence="1" id="KW-0472">Membrane</keyword>
<dbReference type="STRING" id="1291518.A0A0D9NV62"/>
<reference evidence="3" key="1">
    <citation type="journal article" date="2014" name="BMC Genomics">
        <title>The genome sequence of the biocontrol fungus Metarhizium anisopliae and comparative genomics of Metarhizium species.</title>
        <authorList>
            <person name="Pattemore J.A."/>
            <person name="Hane J.K."/>
            <person name="Williams A.H."/>
            <person name="Wilson B.A."/>
            <person name="Stodart B.J."/>
            <person name="Ash G.J."/>
        </authorList>
    </citation>
    <scope>NUCLEOTIDE SEQUENCE [LARGE SCALE GENOMIC DNA]</scope>
    <source>
        <strain evidence="3">BRIP 53293</strain>
    </source>
</reference>
<dbReference type="PANTHER" id="PTHR34414:SF1">
    <property type="entry name" value="SUBTILISIN-LIKE SERINE PROTEASE"/>
    <property type="match status" value="1"/>
</dbReference>
<dbReference type="OrthoDB" id="5086500at2759"/>
<sequence length="314" mass="36220">MTIAPSTAPFAAEHQLSRDLSDDGPSRRHVLPSHPDVSLHDRGQLRDHLTSEFCSDDLDRVADKLWWMSKQDSRNISPLHRQLVKRRRIVITEDPKLHLVWINDRIFIKPLPRYLTSHAFWTDYLADKDVQRIRRAALGYLRTYSHLVRHESDFRIAQDAALCLVSRDVTWEQFCAFASRLRRIPDRDVSPRYAYGEIRLTRLNFYAPFLLGKSHFQRVDYQYGDYFARFFTPVVFVFAIVSVILSALQVVVSVGDNASSASARMALFGSVAAIMVASCLLVTLGCLLVYKIAKEWRYALRDRYRRVKGGGEQV</sequence>
<keyword evidence="1" id="KW-0812">Transmembrane</keyword>
<keyword evidence="1" id="KW-1133">Transmembrane helix</keyword>
<dbReference type="PANTHER" id="PTHR34414">
    <property type="entry name" value="HET DOMAIN-CONTAINING PROTEIN-RELATED"/>
    <property type="match status" value="1"/>
</dbReference>
<evidence type="ECO:0000256" key="1">
    <source>
        <dbReference type="SAM" id="Phobius"/>
    </source>
</evidence>
<proteinExistence type="predicted"/>
<protein>
    <recommendedName>
        <fullName evidence="4">Subtilisin-like serine protease</fullName>
    </recommendedName>
</protein>
<name>A0A0D9NV62_METAN</name>
<dbReference type="InterPro" id="IPR046536">
    <property type="entry name" value="DUF6601"/>
</dbReference>
<feature type="transmembrane region" description="Helical" evidence="1">
    <location>
        <begin position="226"/>
        <end position="248"/>
    </location>
</feature>
<evidence type="ECO:0000313" key="2">
    <source>
        <dbReference type="EMBL" id="KJK77909.1"/>
    </source>
</evidence>
<dbReference type="AlphaFoldDB" id="A0A0D9NV62"/>
<feature type="transmembrane region" description="Helical" evidence="1">
    <location>
        <begin position="268"/>
        <end position="293"/>
    </location>
</feature>
<dbReference type="EMBL" id="KE384737">
    <property type="protein sequence ID" value="KJK77909.1"/>
    <property type="molecule type" value="Genomic_DNA"/>
</dbReference>
<organism evidence="2 3">
    <name type="scientific">Metarhizium anisopliae BRIP 53293</name>
    <dbReference type="NCBI Taxonomy" id="1291518"/>
    <lineage>
        <taxon>Eukaryota</taxon>
        <taxon>Fungi</taxon>
        <taxon>Dikarya</taxon>
        <taxon>Ascomycota</taxon>
        <taxon>Pezizomycotina</taxon>
        <taxon>Sordariomycetes</taxon>
        <taxon>Hypocreomycetidae</taxon>
        <taxon>Hypocreales</taxon>
        <taxon>Clavicipitaceae</taxon>
        <taxon>Metarhizium</taxon>
    </lineage>
</organism>
<evidence type="ECO:0008006" key="4">
    <source>
        <dbReference type="Google" id="ProtNLM"/>
    </source>
</evidence>
<dbReference type="Proteomes" id="UP000054544">
    <property type="component" value="Unassembled WGS sequence"/>
</dbReference>
<keyword evidence="3" id="KW-1185">Reference proteome</keyword>